<keyword evidence="3" id="KW-0378">Hydrolase</keyword>
<comment type="similarity">
    <text evidence="5">Belongs to the creatininase superfamily.</text>
</comment>
<dbReference type="Gene3D" id="3.40.50.10310">
    <property type="entry name" value="Creatininase"/>
    <property type="match status" value="1"/>
</dbReference>
<protein>
    <submittedName>
        <fullName evidence="6">Creatininase family protein</fullName>
    </submittedName>
</protein>
<proteinExistence type="inferred from homology"/>
<dbReference type="InterPro" id="IPR003785">
    <property type="entry name" value="Creatininase/forma_Hydrolase"/>
</dbReference>
<reference evidence="7" key="1">
    <citation type="journal article" date="2019" name="Int. J. Syst. Evol. Microbiol.">
        <title>The Global Catalogue of Microorganisms (GCM) 10K type strain sequencing project: providing services to taxonomists for standard genome sequencing and annotation.</title>
        <authorList>
            <consortium name="The Broad Institute Genomics Platform"/>
            <consortium name="The Broad Institute Genome Sequencing Center for Infectious Disease"/>
            <person name="Wu L."/>
            <person name="Ma J."/>
        </authorList>
    </citation>
    <scope>NUCLEOTIDE SEQUENCE [LARGE SCALE GENOMIC DNA]</scope>
    <source>
        <strain evidence="7">CGMCC 1.13574</strain>
    </source>
</reference>
<sequence length="237" mass="25870">MRLTDVHMKNFEAYKPYIDTLILPIGAIEAHGPHAPLGTDVLIPQQIADYLEGKLSGRIWTAPAIPYGHCAVLKDFPGTIDVPGRILADYVHAVVASFARFDLKHVVLLNGHGGNSAALQEVAMRLTELKLDVLVSNYWLDYREEIQEIAPGVGHGGEDETSLVLAIAPNTVDLSLAGNHEIEVDTRARFQGMGQSLYPEGFSGNAAAATEEKGARLLQLIGDRLHQEITKMWARNS</sequence>
<evidence type="ECO:0000256" key="1">
    <source>
        <dbReference type="ARBA" id="ARBA00001947"/>
    </source>
</evidence>
<accession>A0ABW5A174</accession>
<comment type="cofactor">
    <cofactor evidence="1">
        <name>Zn(2+)</name>
        <dbReference type="ChEBI" id="CHEBI:29105"/>
    </cofactor>
</comment>
<keyword evidence="4" id="KW-0862">Zinc</keyword>
<dbReference type="PANTHER" id="PTHR35005:SF1">
    <property type="entry name" value="2-AMINO-5-FORMYLAMINO-6-RIBOSYLAMINOPYRIMIDIN-4(3H)-ONE 5'-MONOPHOSPHATE DEFORMYLASE"/>
    <property type="match status" value="1"/>
</dbReference>
<evidence type="ECO:0000313" key="7">
    <source>
        <dbReference type="Proteomes" id="UP001597343"/>
    </source>
</evidence>
<dbReference type="InterPro" id="IPR024087">
    <property type="entry name" value="Creatininase-like_sf"/>
</dbReference>
<dbReference type="Proteomes" id="UP001597343">
    <property type="component" value="Unassembled WGS sequence"/>
</dbReference>
<dbReference type="Pfam" id="PF02633">
    <property type="entry name" value="Creatininase"/>
    <property type="match status" value="1"/>
</dbReference>
<comment type="caution">
    <text evidence="6">The sequence shown here is derived from an EMBL/GenBank/DDBJ whole genome shotgun (WGS) entry which is preliminary data.</text>
</comment>
<evidence type="ECO:0000256" key="2">
    <source>
        <dbReference type="ARBA" id="ARBA00022723"/>
    </source>
</evidence>
<dbReference type="EMBL" id="JBHUIO010000009">
    <property type="protein sequence ID" value="MFD2171230.1"/>
    <property type="molecule type" value="Genomic_DNA"/>
</dbReference>
<evidence type="ECO:0000256" key="3">
    <source>
        <dbReference type="ARBA" id="ARBA00022801"/>
    </source>
</evidence>
<evidence type="ECO:0000313" key="6">
    <source>
        <dbReference type="EMBL" id="MFD2171230.1"/>
    </source>
</evidence>
<evidence type="ECO:0000256" key="5">
    <source>
        <dbReference type="ARBA" id="ARBA00024029"/>
    </source>
</evidence>
<keyword evidence="2" id="KW-0479">Metal-binding</keyword>
<name>A0ABW5A174_9BACL</name>
<keyword evidence="7" id="KW-1185">Reference proteome</keyword>
<gene>
    <name evidence="6" type="ORF">ACFSOY_14775</name>
</gene>
<dbReference type="PANTHER" id="PTHR35005">
    <property type="entry name" value="3-DEHYDRO-SCYLLO-INOSOSE HYDROLASE"/>
    <property type="match status" value="1"/>
</dbReference>
<dbReference type="SUPFAM" id="SSF102215">
    <property type="entry name" value="Creatininase"/>
    <property type="match status" value="1"/>
</dbReference>
<organism evidence="6 7">
    <name type="scientific">Tumebacillus lipolyticus</name>
    <dbReference type="NCBI Taxonomy" id="1280370"/>
    <lineage>
        <taxon>Bacteria</taxon>
        <taxon>Bacillati</taxon>
        <taxon>Bacillota</taxon>
        <taxon>Bacilli</taxon>
        <taxon>Bacillales</taxon>
        <taxon>Alicyclobacillaceae</taxon>
        <taxon>Tumebacillus</taxon>
    </lineage>
</organism>
<dbReference type="RefSeq" id="WP_386047867.1">
    <property type="nucleotide sequence ID" value="NZ_JBHUIO010000009.1"/>
</dbReference>
<evidence type="ECO:0000256" key="4">
    <source>
        <dbReference type="ARBA" id="ARBA00022833"/>
    </source>
</evidence>